<evidence type="ECO:0000256" key="4">
    <source>
        <dbReference type="ARBA" id="ARBA00022630"/>
    </source>
</evidence>
<evidence type="ECO:0000256" key="6">
    <source>
        <dbReference type="ARBA" id="ARBA00023002"/>
    </source>
</evidence>
<comment type="miscellaneous">
    <text evidence="11">The active site is a redox-active disulfide bond.</text>
</comment>
<keyword evidence="9 11" id="KW-0676">Redox-active center</keyword>
<dbReference type="Proteomes" id="UP001500782">
    <property type="component" value="Unassembled WGS sequence"/>
</dbReference>
<protein>
    <recommendedName>
        <fullName evidence="3 11">Dihydrolipoyl dehydrogenase</fullName>
        <ecNumber evidence="2 11">1.8.1.4</ecNumber>
    </recommendedName>
</protein>
<dbReference type="InterPro" id="IPR016156">
    <property type="entry name" value="FAD/NAD-linked_Rdtase_dimer_sf"/>
</dbReference>
<dbReference type="PRINTS" id="PR00368">
    <property type="entry name" value="FADPNR"/>
</dbReference>
<keyword evidence="8" id="KW-1015">Disulfide bond</keyword>
<dbReference type="PRINTS" id="PR00411">
    <property type="entry name" value="PNDRDTASEI"/>
</dbReference>
<evidence type="ECO:0000259" key="13">
    <source>
        <dbReference type="Pfam" id="PF07992"/>
    </source>
</evidence>
<evidence type="ECO:0000256" key="1">
    <source>
        <dbReference type="ARBA" id="ARBA00007532"/>
    </source>
</evidence>
<dbReference type="PANTHER" id="PTHR22912:SF151">
    <property type="entry name" value="DIHYDROLIPOYL DEHYDROGENASE, MITOCHONDRIAL"/>
    <property type="match status" value="1"/>
</dbReference>
<gene>
    <name evidence="14" type="primary">lpdA_2</name>
    <name evidence="14" type="ORF">GCM10008967_38540</name>
</gene>
<dbReference type="Gene3D" id="3.30.390.30">
    <property type="match status" value="1"/>
</dbReference>
<dbReference type="EMBL" id="BAAADJ010000063">
    <property type="protein sequence ID" value="GAA0344437.1"/>
    <property type="molecule type" value="Genomic_DNA"/>
</dbReference>
<dbReference type="SUPFAM" id="SSF55424">
    <property type="entry name" value="FAD/NAD-linked reductases, dimerisation (C-terminal) domain"/>
    <property type="match status" value="1"/>
</dbReference>
<dbReference type="Pfam" id="PF02852">
    <property type="entry name" value="Pyr_redox_dim"/>
    <property type="match status" value="1"/>
</dbReference>
<keyword evidence="6 11" id="KW-0560">Oxidoreductase</keyword>
<feature type="domain" description="Pyridine nucleotide-disulphide oxidoreductase dimerisation" evidence="12">
    <location>
        <begin position="345"/>
        <end position="453"/>
    </location>
</feature>
<dbReference type="InterPro" id="IPR004099">
    <property type="entry name" value="Pyr_nucl-diS_OxRdtase_dimer"/>
</dbReference>
<dbReference type="PIRSF" id="PIRSF000350">
    <property type="entry name" value="Mercury_reductase_MerA"/>
    <property type="match status" value="1"/>
</dbReference>
<dbReference type="Pfam" id="PF07992">
    <property type="entry name" value="Pyr_redox_2"/>
    <property type="match status" value="1"/>
</dbReference>
<dbReference type="InterPro" id="IPR023753">
    <property type="entry name" value="FAD/NAD-binding_dom"/>
</dbReference>
<evidence type="ECO:0000313" key="14">
    <source>
        <dbReference type="EMBL" id="GAA0344437.1"/>
    </source>
</evidence>
<evidence type="ECO:0000256" key="8">
    <source>
        <dbReference type="ARBA" id="ARBA00023157"/>
    </source>
</evidence>
<evidence type="ECO:0000256" key="9">
    <source>
        <dbReference type="ARBA" id="ARBA00023284"/>
    </source>
</evidence>
<evidence type="ECO:0000256" key="11">
    <source>
        <dbReference type="RuleBase" id="RU003692"/>
    </source>
</evidence>
<dbReference type="SUPFAM" id="SSF51905">
    <property type="entry name" value="FAD/NAD(P)-binding domain"/>
    <property type="match status" value="1"/>
</dbReference>
<dbReference type="InterPro" id="IPR012999">
    <property type="entry name" value="Pyr_OxRdtase_I_AS"/>
</dbReference>
<dbReference type="InterPro" id="IPR006258">
    <property type="entry name" value="Lipoamide_DH"/>
</dbReference>
<keyword evidence="7 11" id="KW-0520">NAD</keyword>
<comment type="caution">
    <text evidence="14">The sequence shown here is derived from an EMBL/GenBank/DDBJ whole genome shotgun (WGS) entry which is preliminary data.</text>
</comment>
<comment type="catalytic activity">
    <reaction evidence="10 11">
        <text>N(6)-[(R)-dihydrolipoyl]-L-lysyl-[protein] + NAD(+) = N(6)-[(R)-lipoyl]-L-lysyl-[protein] + NADH + H(+)</text>
        <dbReference type="Rhea" id="RHEA:15045"/>
        <dbReference type="Rhea" id="RHEA-COMP:10474"/>
        <dbReference type="Rhea" id="RHEA-COMP:10475"/>
        <dbReference type="ChEBI" id="CHEBI:15378"/>
        <dbReference type="ChEBI" id="CHEBI:57540"/>
        <dbReference type="ChEBI" id="CHEBI:57945"/>
        <dbReference type="ChEBI" id="CHEBI:83099"/>
        <dbReference type="ChEBI" id="CHEBI:83100"/>
        <dbReference type="EC" id="1.8.1.4"/>
    </reaction>
</comment>
<dbReference type="Gene3D" id="3.50.50.60">
    <property type="entry name" value="FAD/NAD(P)-binding domain"/>
    <property type="match status" value="2"/>
</dbReference>
<dbReference type="RefSeq" id="WP_343802895.1">
    <property type="nucleotide sequence ID" value="NZ_BAAADJ010000063.1"/>
</dbReference>
<evidence type="ECO:0000256" key="2">
    <source>
        <dbReference type="ARBA" id="ARBA00012608"/>
    </source>
</evidence>
<dbReference type="EC" id="1.8.1.4" evidence="2 11"/>
<keyword evidence="4 11" id="KW-0285">Flavoprotein</keyword>
<evidence type="ECO:0000256" key="3">
    <source>
        <dbReference type="ARBA" id="ARBA00016961"/>
    </source>
</evidence>
<name>A0ABP3GFQ8_9BACI</name>
<evidence type="ECO:0000256" key="10">
    <source>
        <dbReference type="ARBA" id="ARBA00049187"/>
    </source>
</evidence>
<evidence type="ECO:0000256" key="7">
    <source>
        <dbReference type="ARBA" id="ARBA00023027"/>
    </source>
</evidence>
<comment type="cofactor">
    <cofactor evidence="11">
        <name>FAD</name>
        <dbReference type="ChEBI" id="CHEBI:57692"/>
    </cofactor>
    <text evidence="11">Binds 1 FAD per subunit.</text>
</comment>
<comment type="similarity">
    <text evidence="1 11">Belongs to the class-I pyridine nucleotide-disulfide oxidoreductase family.</text>
</comment>
<sequence length="474" mass="51290">MVVGELAMDRDVVIIGGGPGGYSAAIRAAQLGKEVTLIEKKHVGGACLNEGCIPSKVFAEAAKQSQLFPHLNKLGFHVEKPDLDFGQLQTYKDQVISQLRTGVEALCKANKIERLEGSASFLSDDRIGVENGHQFDVYRFNQAIIATGSCVVPHFKGNTQIVNERTVYSLKEIPASLIVDGGDYIALEVAISYAALGSMVTCVLNDEDLAYLDEAIIKELKRQCKKKKIKLIAGHIEKVEENGPEVHVEVLDNKGDLQNLSSEYFYSNANYEANVGELGIDRLGMQMDDSGFITVNAQCQTSIGNIYAIGDVTGGKQLAVKAIRQGKVAAEVIAGQPSEWDEHYMPTVIHSQPPIATVGLTEEEVNKQGLSYEAGQFSLAGNGFASLKGQKDGFVKVIKERKTDRILGFHMIGEGAVELISTGVNALEMVARDEDLLFPSYPHPSMNEALLEAVEAIKGQAIHQAPAKSKVSSK</sequence>
<dbReference type="InterPro" id="IPR050151">
    <property type="entry name" value="Class-I_Pyr_Nuc-Dis_Oxidored"/>
</dbReference>
<evidence type="ECO:0000256" key="5">
    <source>
        <dbReference type="ARBA" id="ARBA00022827"/>
    </source>
</evidence>
<feature type="domain" description="FAD/NAD(P)-binding" evidence="13">
    <location>
        <begin position="11"/>
        <end position="326"/>
    </location>
</feature>
<accession>A0ABP3GFQ8</accession>
<dbReference type="PROSITE" id="PS00076">
    <property type="entry name" value="PYRIDINE_REDOX_1"/>
    <property type="match status" value="1"/>
</dbReference>
<keyword evidence="5 11" id="KW-0274">FAD</keyword>
<dbReference type="PANTHER" id="PTHR22912">
    <property type="entry name" value="DISULFIDE OXIDOREDUCTASE"/>
    <property type="match status" value="1"/>
</dbReference>
<dbReference type="InterPro" id="IPR001100">
    <property type="entry name" value="Pyr_nuc-diS_OxRdtase"/>
</dbReference>
<dbReference type="NCBIfam" id="TIGR01350">
    <property type="entry name" value="lipoamide_DH"/>
    <property type="match status" value="1"/>
</dbReference>
<keyword evidence="15" id="KW-1185">Reference proteome</keyword>
<organism evidence="14 15">
    <name type="scientific">Bacillus carboniphilus</name>
    <dbReference type="NCBI Taxonomy" id="86663"/>
    <lineage>
        <taxon>Bacteria</taxon>
        <taxon>Bacillati</taxon>
        <taxon>Bacillota</taxon>
        <taxon>Bacilli</taxon>
        <taxon>Bacillales</taxon>
        <taxon>Bacillaceae</taxon>
        <taxon>Bacillus</taxon>
    </lineage>
</organism>
<proteinExistence type="inferred from homology"/>
<evidence type="ECO:0000259" key="12">
    <source>
        <dbReference type="Pfam" id="PF02852"/>
    </source>
</evidence>
<dbReference type="InterPro" id="IPR036188">
    <property type="entry name" value="FAD/NAD-bd_sf"/>
</dbReference>
<evidence type="ECO:0000313" key="15">
    <source>
        <dbReference type="Proteomes" id="UP001500782"/>
    </source>
</evidence>
<reference evidence="15" key="1">
    <citation type="journal article" date="2019" name="Int. J. Syst. Evol. Microbiol.">
        <title>The Global Catalogue of Microorganisms (GCM) 10K type strain sequencing project: providing services to taxonomists for standard genome sequencing and annotation.</title>
        <authorList>
            <consortium name="The Broad Institute Genomics Platform"/>
            <consortium name="The Broad Institute Genome Sequencing Center for Infectious Disease"/>
            <person name="Wu L."/>
            <person name="Ma J."/>
        </authorList>
    </citation>
    <scope>NUCLEOTIDE SEQUENCE [LARGE SCALE GENOMIC DNA]</scope>
    <source>
        <strain evidence="15">JCM 9731</strain>
    </source>
</reference>